<dbReference type="EMBL" id="JAKIKS010000010">
    <property type="protein sequence ID" value="MCL1123703.1"/>
    <property type="molecule type" value="Genomic_DNA"/>
</dbReference>
<keyword evidence="1" id="KW-1133">Transmembrane helix</keyword>
<keyword evidence="1" id="KW-0472">Membrane</keyword>
<protein>
    <submittedName>
        <fullName evidence="3">Type III secretion system inner membrane ring subunit SctD</fullName>
    </submittedName>
</protein>
<evidence type="ECO:0000313" key="4">
    <source>
        <dbReference type="Proteomes" id="UP001203423"/>
    </source>
</evidence>
<dbReference type="RefSeq" id="WP_248938989.1">
    <property type="nucleotide sequence ID" value="NZ_JAKIKS010000010.1"/>
</dbReference>
<name>A0ABT0L7T3_9GAMM</name>
<gene>
    <name evidence="3" type="primary">sctD</name>
    <name evidence="3" type="ORF">L2764_04175</name>
</gene>
<proteinExistence type="predicted"/>
<dbReference type="InterPro" id="IPR053947">
    <property type="entry name" value="YscD_ppl__2nd"/>
</dbReference>
<dbReference type="Pfam" id="PF21937">
    <property type="entry name" value="Yop-YscD_ppl_2nd"/>
    <property type="match status" value="1"/>
</dbReference>
<keyword evidence="4" id="KW-1185">Reference proteome</keyword>
<organism evidence="3 4">
    <name type="scientific">Shewanella surugensis</name>
    <dbReference type="NCBI Taxonomy" id="212020"/>
    <lineage>
        <taxon>Bacteria</taxon>
        <taxon>Pseudomonadati</taxon>
        <taxon>Pseudomonadota</taxon>
        <taxon>Gammaproteobacteria</taxon>
        <taxon>Alteromonadales</taxon>
        <taxon>Shewanellaceae</taxon>
        <taxon>Shewanella</taxon>
    </lineage>
</organism>
<reference evidence="3 4" key="1">
    <citation type="submission" date="2022-01" db="EMBL/GenBank/DDBJ databases">
        <title>Whole genome-based taxonomy of the Shewanellaceae.</title>
        <authorList>
            <person name="Martin-Rodriguez A.J."/>
        </authorList>
    </citation>
    <scope>NUCLEOTIDE SEQUENCE [LARGE SCALE GENOMIC DNA]</scope>
    <source>
        <strain evidence="3 4">DSM 17177</strain>
    </source>
</reference>
<dbReference type="Proteomes" id="UP001203423">
    <property type="component" value="Unassembled WGS sequence"/>
</dbReference>
<keyword evidence="1" id="KW-0812">Transmembrane</keyword>
<feature type="domain" description="YscD-like Bon-like" evidence="2">
    <location>
        <begin position="218"/>
        <end position="281"/>
    </location>
</feature>
<evidence type="ECO:0000256" key="1">
    <source>
        <dbReference type="SAM" id="Phobius"/>
    </source>
</evidence>
<sequence length="415" mass="46373">MSLQYKLLWLNGPLKGRELQLPSGQLTIGSDGDILAKLEGTEEITLEINDAGIHLISNVTGLIDADEANFEAPLPYHKAIEVAGVAFVVAPVEEALSLIELPSTQIANTTQTVKKTGTRKRSNKIPWGLLSLAAILALLIIYIVTLPDAPIEKKQTIQRWTENQLVKEALPHVKTMWSSNTQVTLSGYYGDPITFNAFIESLKTKNILYTQDAIYLKQLLSNVRMILSENHYTNLQVTLDKEIPGNINISGAIQSGEQWDNTAKMLKNIHGIKEWKVTNQASTQVKQLITLLRDKQLLEGLMITRANEMIRVTGQVSNKDEPAIRSIIHQVQKNSSGTYKINFLNIPIHDELNKLLPSEIVSIGGNNTSPYIELDNGDRLWQKTRLDNGYIIDFIDEYGIDLSNKGEVIHVPFIF</sequence>
<feature type="transmembrane region" description="Helical" evidence="1">
    <location>
        <begin position="125"/>
        <end position="144"/>
    </location>
</feature>
<evidence type="ECO:0000259" key="2">
    <source>
        <dbReference type="Pfam" id="PF21937"/>
    </source>
</evidence>
<comment type="caution">
    <text evidence="3">The sequence shown here is derived from an EMBL/GenBank/DDBJ whole genome shotgun (WGS) entry which is preliminary data.</text>
</comment>
<accession>A0ABT0L7T3</accession>
<dbReference type="NCBIfam" id="TIGR02500">
    <property type="entry name" value="type_III_yscD"/>
    <property type="match status" value="1"/>
</dbReference>
<evidence type="ECO:0000313" key="3">
    <source>
        <dbReference type="EMBL" id="MCL1123703.1"/>
    </source>
</evidence>
<dbReference type="InterPro" id="IPR012843">
    <property type="entry name" value="YscD"/>
</dbReference>